<dbReference type="InterPro" id="IPR012349">
    <property type="entry name" value="Split_barrel_FMN-bd"/>
</dbReference>
<keyword evidence="3" id="KW-1185">Reference proteome</keyword>
<dbReference type="InterPro" id="IPR011576">
    <property type="entry name" value="Pyridox_Oxase_N"/>
</dbReference>
<feature type="domain" description="Pyridoxamine 5'-phosphate oxidase N-terminal" evidence="1">
    <location>
        <begin position="78"/>
        <end position="195"/>
    </location>
</feature>
<gene>
    <name evidence="2" type="ORF">FB384_005068</name>
</gene>
<dbReference type="PANTHER" id="PTHR42815:SF2">
    <property type="entry name" value="FAD-BINDING, PUTATIVE (AFU_ORTHOLOGUE AFUA_6G07600)-RELATED"/>
    <property type="match status" value="1"/>
</dbReference>
<comment type="caution">
    <text evidence="2">The sequence shown here is derived from an EMBL/GenBank/DDBJ whole genome shotgun (WGS) entry which is preliminary data.</text>
</comment>
<reference evidence="2 3" key="1">
    <citation type="submission" date="2020-08" db="EMBL/GenBank/DDBJ databases">
        <title>Sequencing the genomes of 1000 actinobacteria strains.</title>
        <authorList>
            <person name="Klenk H.-P."/>
        </authorList>
    </citation>
    <scope>NUCLEOTIDE SEQUENCE [LARGE SCALE GENOMIC DNA]</scope>
    <source>
        <strain evidence="2 3">DSM 45267</strain>
    </source>
</reference>
<dbReference type="Proteomes" id="UP000564573">
    <property type="component" value="Unassembled WGS sequence"/>
</dbReference>
<dbReference type="Pfam" id="PF01243">
    <property type="entry name" value="PNPOx_N"/>
    <property type="match status" value="1"/>
</dbReference>
<dbReference type="SUPFAM" id="SSF50475">
    <property type="entry name" value="FMN-binding split barrel"/>
    <property type="match status" value="1"/>
</dbReference>
<dbReference type="AlphaFoldDB" id="A0A839XTP7"/>
<evidence type="ECO:0000313" key="3">
    <source>
        <dbReference type="Proteomes" id="UP000564573"/>
    </source>
</evidence>
<accession>A0A839XTP7</accession>
<dbReference type="NCBIfam" id="TIGR04025">
    <property type="entry name" value="PPOX_FMN_DR2398"/>
    <property type="match status" value="1"/>
</dbReference>
<proteinExistence type="predicted"/>
<evidence type="ECO:0000313" key="2">
    <source>
        <dbReference type="EMBL" id="MBB3666107.1"/>
    </source>
</evidence>
<protein>
    <recommendedName>
        <fullName evidence="1">Pyridoxamine 5'-phosphate oxidase N-terminal domain-containing protein</fullName>
    </recommendedName>
</protein>
<dbReference type="Gene3D" id="2.30.110.10">
    <property type="entry name" value="Electron Transport, Fmn-binding Protein, Chain A"/>
    <property type="match status" value="1"/>
</dbReference>
<sequence>MTTDDHADDHIATGRTTAVQDATAPTAALTTAHTATYTAAPTLAHAEITDAAALTELLGEPQPRAWTKERTELTDIDRDWLAMSPFCFLATADSDGRCDVSPKGDPAGRLVHVLDGHTIAIAERPGNRRADGYRNILANPHVGLNFVVPGRGDTLRINGRARLVSDAPFFDDMIVKGHRPVLAVVVHIEQIFFHCSKAFLRSGLWQPESWRPDDLPRRAMIADRVENTDMTLGELDDHYGERYHEKLYRG</sequence>
<dbReference type="PANTHER" id="PTHR42815">
    <property type="entry name" value="FAD-BINDING, PUTATIVE (AFU_ORTHOLOGUE AFUA_6G07600)-RELATED"/>
    <property type="match status" value="1"/>
</dbReference>
<dbReference type="EMBL" id="JACIBS010000011">
    <property type="protein sequence ID" value="MBB3666107.1"/>
    <property type="molecule type" value="Genomic_DNA"/>
</dbReference>
<name>A0A839XTP7_9PSEU</name>
<evidence type="ECO:0000259" key="1">
    <source>
        <dbReference type="Pfam" id="PF01243"/>
    </source>
</evidence>
<dbReference type="InterPro" id="IPR024029">
    <property type="entry name" value="Pyridox_Oxase_FMN-dep"/>
</dbReference>
<organism evidence="2 3">
    <name type="scientific">Prauserella sediminis</name>
    <dbReference type="NCBI Taxonomy" id="577680"/>
    <lineage>
        <taxon>Bacteria</taxon>
        <taxon>Bacillati</taxon>
        <taxon>Actinomycetota</taxon>
        <taxon>Actinomycetes</taxon>
        <taxon>Pseudonocardiales</taxon>
        <taxon>Pseudonocardiaceae</taxon>
        <taxon>Prauserella</taxon>
        <taxon>Prauserella salsuginis group</taxon>
    </lineage>
</organism>